<geneLocation type="plasmid" evidence="3 4">
    <name>unnamed2</name>
</geneLocation>
<gene>
    <name evidence="3" type="ORF">CSB93_6539</name>
</gene>
<keyword evidence="4" id="KW-1185">Reference proteome</keyword>
<sequence length="978" mass="108869">MLSSATISVDDLQARALAADEAAKQEFRNKVLSYANDYRFALKEASRLLGVSAGFLRNYAARNSIEFSNPDLRTKEESKSIFKQYEEIRLSKEPKRVEPRKPLLKADELQLPPQLDLLSKKAHWERQNKFLERVQELAKTLTMKEVSKRVGVSLRFLKNFSYEHDIEYVGSKARPVNEALSPVFIAEEPPSPQLIQFLSRPMPRVSEICEDEPTDSKEAQNAEQAISHTIVLAGPQPESSQIAVATESHADAVLDQGESGKSESDRYSPQAPASRSETDLNILAIPQSLVDEPQETSAPASQLTALMASPNAKGEPPLSNLPLPATFVNQRTQSAAWTAWYGSAKTVASVTEQICKAKISALGDTRMLMRVPPHAVLTSWLISPQCYSAIVNAFPPDEAISLLPISRLEANLKHVLGAEVGEIRSLCNVGSATEVARAVESIWPWTSRLHDHGGFSRHNCVTLLTIGALLKGLHWPNLTSTDAFRIDMSVTTLLSLLPNPLDRLIATSSSRVRQIGYAGLAGVEVADDANVGEYWQAVGSETFKSCVDEVKRRASTVESGLTRVSPSELRAFELERTLLAVRPDSQVLHELYSNFVSNTGAPNWNALLDSLELYSAMTEVPLDARVFARDLFSRPIQNLPSPNLEAVQILRKAICTSVLQEEPLAFRQRAEKQMDAVQKVQSQIKDLGDNLTAANMLKLADLAEHGRDQILASREWFEAEIKTYAAEVRHWRGFFEDWQRLAAPREQLREKAKPKVKEPPIQVAELPPESDVVKELRNELAIAEHRNQHLEQELRDAKSEAHRLRQVADARPLPIQQFAPLIEPSLLRRIATRKGITPVDVLAYLQVVSGDRVEILESAWKSAKASDKFAYSERMLDLLDILVNPYFDTLAAGKPDSVARELLGGSYVAKESDATSNCGKLRAQREFSYRGKRTYFERHLRVGSGIGNQVCMRIYFQIIESKIVIAYAGEHLDIASTN</sequence>
<proteinExistence type="predicted"/>
<dbReference type="RefSeq" id="WP_105446946.1">
    <property type="nucleotide sequence ID" value="NZ_CP027170.1"/>
</dbReference>
<evidence type="ECO:0000256" key="1">
    <source>
        <dbReference type="SAM" id="Coils"/>
    </source>
</evidence>
<reference evidence="3 4" key="1">
    <citation type="submission" date="2018-02" db="EMBL/GenBank/DDBJ databases">
        <title>FDA/CDC Antimicrobial Resistant Isolate Bank Genome Sequencing.</title>
        <authorList>
            <person name="Benahmed F.H."/>
            <person name="Lutgring J.D."/>
            <person name="Yoo B."/>
            <person name="Machado M."/>
            <person name="Brown A."/>
            <person name="McAllister G."/>
            <person name="Perry A."/>
            <person name="Halpin A.L."/>
            <person name="Vavikolanu K."/>
            <person name="Ott S."/>
            <person name="Zhao X."/>
            <person name="Tallon L.J."/>
            <person name="Sadzewicz L."/>
            <person name="Aluvathingal J."/>
            <person name="Nadendla S."/>
            <person name="Voskania-kordi A."/>
            <person name="Simonyan V."/>
            <person name="Patel J."/>
            <person name="Shawar R.M."/>
        </authorList>
    </citation>
    <scope>NUCLEOTIDE SEQUENCE [LARGE SCALE GENOMIC DNA]</scope>
    <source>
        <strain evidence="3 4">AR_0356</strain>
        <plasmid evidence="3 4">unnamed2</plasmid>
    </source>
</reference>
<evidence type="ECO:0000313" key="4">
    <source>
        <dbReference type="Proteomes" id="UP000238390"/>
    </source>
</evidence>
<feature type="compositionally biased region" description="Basic and acidic residues" evidence="2">
    <location>
        <begin position="255"/>
        <end position="266"/>
    </location>
</feature>
<evidence type="ECO:0000313" key="3">
    <source>
        <dbReference type="EMBL" id="AVK09288.1"/>
    </source>
</evidence>
<protein>
    <submittedName>
        <fullName evidence="3">Uncharacterized protein</fullName>
    </submittedName>
</protein>
<accession>A0A2R3J536</accession>
<feature type="coiled-coil region" evidence="1">
    <location>
        <begin position="773"/>
        <end position="807"/>
    </location>
</feature>
<feature type="region of interest" description="Disordered" evidence="2">
    <location>
        <begin position="255"/>
        <end position="278"/>
    </location>
</feature>
<organism evidence="3 4">
    <name type="scientific">Pseudomonas paraeruginosa</name>
    <dbReference type="NCBI Taxonomy" id="2994495"/>
    <lineage>
        <taxon>Bacteria</taxon>
        <taxon>Pseudomonadati</taxon>
        <taxon>Pseudomonadota</taxon>
        <taxon>Gammaproteobacteria</taxon>
        <taxon>Pseudomonadales</taxon>
        <taxon>Pseudomonadaceae</taxon>
        <taxon>Pseudomonas</taxon>
    </lineage>
</organism>
<keyword evidence="1" id="KW-0175">Coiled coil</keyword>
<keyword evidence="3" id="KW-0614">Plasmid</keyword>
<dbReference type="Proteomes" id="UP000238390">
    <property type="component" value="Plasmid unnamed2"/>
</dbReference>
<name>A0A2R3J536_9PSED</name>
<evidence type="ECO:0000256" key="2">
    <source>
        <dbReference type="SAM" id="MobiDB-lite"/>
    </source>
</evidence>
<dbReference type="EMBL" id="CP027170">
    <property type="protein sequence ID" value="AVK09288.1"/>
    <property type="molecule type" value="Genomic_DNA"/>
</dbReference>
<dbReference type="AlphaFoldDB" id="A0A2R3J536"/>